<dbReference type="Proteomes" id="UP001156601">
    <property type="component" value="Unassembled WGS sequence"/>
</dbReference>
<dbReference type="InterPro" id="IPR001034">
    <property type="entry name" value="DeoR_HTH"/>
</dbReference>
<dbReference type="RefSeq" id="WP_284216510.1">
    <property type="nucleotide sequence ID" value="NZ_BSOT01000005.1"/>
</dbReference>
<dbReference type="PROSITE" id="PS00894">
    <property type="entry name" value="HTH_DEOR_1"/>
    <property type="match status" value="1"/>
</dbReference>
<accession>A0AA37WJH4</accession>
<evidence type="ECO:0000256" key="2">
    <source>
        <dbReference type="ARBA" id="ARBA00023015"/>
    </source>
</evidence>
<evidence type="ECO:0000259" key="5">
    <source>
        <dbReference type="PROSITE" id="PS51000"/>
    </source>
</evidence>
<keyword evidence="3" id="KW-0238">DNA-binding</keyword>
<keyword evidence="1" id="KW-0678">Repressor</keyword>
<dbReference type="InterPro" id="IPR014036">
    <property type="entry name" value="DeoR-like_C"/>
</dbReference>
<dbReference type="PANTHER" id="PTHR30363:SF4">
    <property type="entry name" value="GLYCEROL-3-PHOSPHATE REGULON REPRESSOR"/>
    <property type="match status" value="1"/>
</dbReference>
<dbReference type="Pfam" id="PF08220">
    <property type="entry name" value="HTH_DeoR"/>
    <property type="match status" value="1"/>
</dbReference>
<dbReference type="PANTHER" id="PTHR30363">
    <property type="entry name" value="HTH-TYPE TRANSCRIPTIONAL REGULATOR SRLR-RELATED"/>
    <property type="match status" value="1"/>
</dbReference>
<dbReference type="GO" id="GO:0003700">
    <property type="term" value="F:DNA-binding transcription factor activity"/>
    <property type="evidence" value="ECO:0007669"/>
    <property type="project" value="InterPro"/>
</dbReference>
<protein>
    <submittedName>
        <fullName evidence="6">DeoR/GlpR family transcriptional regulator</fullName>
    </submittedName>
</protein>
<dbReference type="InterPro" id="IPR018356">
    <property type="entry name" value="Tscrpt_reg_HTH_DeoR_CS"/>
</dbReference>
<dbReference type="EMBL" id="BSOT01000005">
    <property type="protein sequence ID" value="GLR70204.1"/>
    <property type="molecule type" value="Genomic_DNA"/>
</dbReference>
<organism evidence="6 7">
    <name type="scientific">Agaribacter marinus</name>
    <dbReference type="NCBI Taxonomy" id="1431249"/>
    <lineage>
        <taxon>Bacteria</taxon>
        <taxon>Pseudomonadati</taxon>
        <taxon>Pseudomonadota</taxon>
        <taxon>Gammaproteobacteria</taxon>
        <taxon>Alteromonadales</taxon>
        <taxon>Alteromonadaceae</taxon>
        <taxon>Agaribacter</taxon>
    </lineage>
</organism>
<gene>
    <name evidence="6" type="primary">glpR</name>
    <name evidence="6" type="ORF">GCM10007852_11120</name>
</gene>
<sequence>MAQERRQDGILTLVKDKGFVSIDDLVAHFNVTPQTIRRDLNQLANENKVRRHHGGAGTVSSVTNTEYTKRKIMDSVAKEKIAAHVATMIPDGSSVFINIGTTTETVARALLQHQNLRVVTNNLHVASILAVKEDFTVLIAAGEVRHRDGGIIGEATEDFISQFKMDFGIIGISGIDEDGSLLDFDFREVRVAQSIIRNSRRVILGADGSKFGRFAMVKLGNINQAHDFVTDTQPPHSISELLKASEVNLHIV</sequence>
<dbReference type="PRINTS" id="PR00037">
    <property type="entry name" value="HTHLACR"/>
</dbReference>
<evidence type="ECO:0000256" key="4">
    <source>
        <dbReference type="ARBA" id="ARBA00023163"/>
    </source>
</evidence>
<dbReference type="InterPro" id="IPR050313">
    <property type="entry name" value="Carb_Metab_HTH_regulators"/>
</dbReference>
<dbReference type="InterPro" id="IPR036388">
    <property type="entry name" value="WH-like_DNA-bd_sf"/>
</dbReference>
<comment type="caution">
    <text evidence="6">The sequence shown here is derived from an EMBL/GenBank/DDBJ whole genome shotgun (WGS) entry which is preliminary data.</text>
</comment>
<keyword evidence="4" id="KW-0804">Transcription</keyword>
<evidence type="ECO:0000313" key="7">
    <source>
        <dbReference type="Proteomes" id="UP001156601"/>
    </source>
</evidence>
<dbReference type="Pfam" id="PF00455">
    <property type="entry name" value="DeoRC"/>
    <property type="match status" value="1"/>
</dbReference>
<dbReference type="Gene3D" id="1.10.10.10">
    <property type="entry name" value="Winged helix-like DNA-binding domain superfamily/Winged helix DNA-binding domain"/>
    <property type="match status" value="1"/>
</dbReference>
<name>A0AA37WJH4_9ALTE</name>
<dbReference type="SMART" id="SM00420">
    <property type="entry name" value="HTH_DEOR"/>
    <property type="match status" value="1"/>
</dbReference>
<evidence type="ECO:0000256" key="3">
    <source>
        <dbReference type="ARBA" id="ARBA00023125"/>
    </source>
</evidence>
<keyword evidence="7" id="KW-1185">Reference proteome</keyword>
<proteinExistence type="predicted"/>
<dbReference type="InterPro" id="IPR036390">
    <property type="entry name" value="WH_DNA-bd_sf"/>
</dbReference>
<evidence type="ECO:0000256" key="1">
    <source>
        <dbReference type="ARBA" id="ARBA00022491"/>
    </source>
</evidence>
<dbReference type="Gene3D" id="3.30.750.70">
    <property type="entry name" value="4-hydroxybutyrate coenzyme like domains"/>
    <property type="match status" value="1"/>
</dbReference>
<dbReference type="AlphaFoldDB" id="A0AA37WJH4"/>
<evidence type="ECO:0000313" key="6">
    <source>
        <dbReference type="EMBL" id="GLR70204.1"/>
    </source>
</evidence>
<dbReference type="SUPFAM" id="SSF46785">
    <property type="entry name" value="Winged helix' DNA-binding domain"/>
    <property type="match status" value="1"/>
</dbReference>
<reference evidence="6" key="2">
    <citation type="submission" date="2023-01" db="EMBL/GenBank/DDBJ databases">
        <title>Draft genome sequence of Agaribacter marinus strain NBRC 110023.</title>
        <authorList>
            <person name="Sun Q."/>
            <person name="Mori K."/>
        </authorList>
    </citation>
    <scope>NUCLEOTIDE SEQUENCE</scope>
    <source>
        <strain evidence="6">NBRC 110023</strain>
    </source>
</reference>
<dbReference type="SUPFAM" id="SSF100950">
    <property type="entry name" value="NagB/RpiA/CoA transferase-like"/>
    <property type="match status" value="1"/>
</dbReference>
<feature type="domain" description="HTH deoR-type" evidence="5">
    <location>
        <begin position="3"/>
        <end position="58"/>
    </location>
</feature>
<dbReference type="NCBIfam" id="NF008154">
    <property type="entry name" value="PRK10906.1"/>
    <property type="match status" value="1"/>
</dbReference>
<dbReference type="GO" id="GO:0003677">
    <property type="term" value="F:DNA binding"/>
    <property type="evidence" value="ECO:0007669"/>
    <property type="project" value="UniProtKB-KW"/>
</dbReference>
<keyword evidence="2" id="KW-0805">Transcription regulation</keyword>
<dbReference type="InterPro" id="IPR037171">
    <property type="entry name" value="NagB/RpiA_transferase-like"/>
</dbReference>
<dbReference type="PROSITE" id="PS51000">
    <property type="entry name" value="HTH_DEOR_2"/>
    <property type="match status" value="1"/>
</dbReference>
<dbReference type="SMART" id="SM01134">
    <property type="entry name" value="DeoRC"/>
    <property type="match status" value="1"/>
</dbReference>
<reference evidence="6" key="1">
    <citation type="journal article" date="2014" name="Int. J. Syst. Evol. Microbiol.">
        <title>Complete genome sequence of Corynebacterium casei LMG S-19264T (=DSM 44701T), isolated from a smear-ripened cheese.</title>
        <authorList>
            <consortium name="US DOE Joint Genome Institute (JGI-PGF)"/>
            <person name="Walter F."/>
            <person name="Albersmeier A."/>
            <person name="Kalinowski J."/>
            <person name="Ruckert C."/>
        </authorList>
    </citation>
    <scope>NUCLEOTIDE SEQUENCE</scope>
    <source>
        <strain evidence="6">NBRC 110023</strain>
    </source>
</reference>